<reference evidence="8 9" key="1">
    <citation type="submission" date="2020-08" db="EMBL/GenBank/DDBJ databases">
        <title>Sequencing the genomes of 1000 actinobacteria strains.</title>
        <authorList>
            <person name="Klenk H.-P."/>
        </authorList>
    </citation>
    <scope>NUCLEOTIDE SEQUENCE [LARGE SCALE GENOMIC DNA]</scope>
    <source>
        <strain evidence="8 9">DSM 24947</strain>
    </source>
</reference>
<evidence type="ECO:0000256" key="3">
    <source>
        <dbReference type="ARBA" id="ARBA00022679"/>
    </source>
</evidence>
<keyword evidence="2 6" id="KW-0489">Methyltransferase</keyword>
<dbReference type="EC" id="2.1.1.37" evidence="1"/>
<keyword evidence="9" id="KW-1185">Reference proteome</keyword>
<dbReference type="InterPro" id="IPR029063">
    <property type="entry name" value="SAM-dependent_MTases_sf"/>
</dbReference>
<dbReference type="GO" id="GO:0003886">
    <property type="term" value="F:DNA (cytosine-5-)-methyltransferase activity"/>
    <property type="evidence" value="ECO:0007669"/>
    <property type="project" value="UniProtKB-EC"/>
</dbReference>
<comment type="caution">
    <text evidence="8">The sequence shown here is derived from an EMBL/GenBank/DDBJ whole genome shotgun (WGS) entry which is preliminary data.</text>
</comment>
<dbReference type="GO" id="GO:0032259">
    <property type="term" value="P:methylation"/>
    <property type="evidence" value="ECO:0007669"/>
    <property type="project" value="UniProtKB-KW"/>
</dbReference>
<dbReference type="Proteomes" id="UP000573729">
    <property type="component" value="Unassembled WGS sequence"/>
</dbReference>
<evidence type="ECO:0000256" key="1">
    <source>
        <dbReference type="ARBA" id="ARBA00011975"/>
    </source>
</evidence>
<evidence type="ECO:0000256" key="7">
    <source>
        <dbReference type="SAM" id="MobiDB-lite"/>
    </source>
</evidence>
<dbReference type="Pfam" id="PF00145">
    <property type="entry name" value="DNA_methylase"/>
    <property type="match status" value="1"/>
</dbReference>
<evidence type="ECO:0000313" key="8">
    <source>
        <dbReference type="EMBL" id="MBB4666953.1"/>
    </source>
</evidence>
<dbReference type="Gene3D" id="3.40.50.150">
    <property type="entry name" value="Vaccinia Virus protein VP39"/>
    <property type="match status" value="1"/>
</dbReference>
<dbReference type="GO" id="GO:0009307">
    <property type="term" value="P:DNA restriction-modification system"/>
    <property type="evidence" value="ECO:0007669"/>
    <property type="project" value="UniProtKB-KW"/>
</dbReference>
<evidence type="ECO:0000313" key="9">
    <source>
        <dbReference type="Proteomes" id="UP000573729"/>
    </source>
</evidence>
<dbReference type="InterPro" id="IPR001525">
    <property type="entry name" value="C5_MeTfrase"/>
</dbReference>
<feature type="active site" evidence="6">
    <location>
        <position position="113"/>
    </location>
</feature>
<keyword evidence="4 6" id="KW-0949">S-adenosyl-L-methionine</keyword>
<dbReference type="InterPro" id="IPR050390">
    <property type="entry name" value="C5-Methyltransferase"/>
</dbReference>
<feature type="compositionally biased region" description="Polar residues" evidence="7">
    <location>
        <begin position="328"/>
        <end position="350"/>
    </location>
</feature>
<dbReference type="PANTHER" id="PTHR10629:SF52">
    <property type="entry name" value="DNA (CYTOSINE-5)-METHYLTRANSFERASE 1"/>
    <property type="match status" value="1"/>
</dbReference>
<dbReference type="PANTHER" id="PTHR10629">
    <property type="entry name" value="CYTOSINE-SPECIFIC METHYLTRANSFERASE"/>
    <property type="match status" value="1"/>
</dbReference>
<dbReference type="SUPFAM" id="SSF53335">
    <property type="entry name" value="S-adenosyl-L-methionine-dependent methyltransferases"/>
    <property type="match status" value="1"/>
</dbReference>
<dbReference type="RefSeq" id="WP_184216947.1">
    <property type="nucleotide sequence ID" value="NZ_JACHMD010000001.1"/>
</dbReference>
<evidence type="ECO:0000256" key="5">
    <source>
        <dbReference type="ARBA" id="ARBA00022747"/>
    </source>
</evidence>
<protein>
    <recommendedName>
        <fullName evidence="1">DNA (cytosine-5-)-methyltransferase</fullName>
        <ecNumber evidence="1">2.1.1.37</ecNumber>
    </recommendedName>
</protein>
<proteinExistence type="inferred from homology"/>
<dbReference type="PROSITE" id="PS51679">
    <property type="entry name" value="SAM_MT_C5"/>
    <property type="match status" value="1"/>
</dbReference>
<keyword evidence="3 6" id="KW-0808">Transferase</keyword>
<dbReference type="EMBL" id="JACHMD010000001">
    <property type="protein sequence ID" value="MBB4666953.1"/>
    <property type="molecule type" value="Genomic_DNA"/>
</dbReference>
<evidence type="ECO:0000256" key="4">
    <source>
        <dbReference type="ARBA" id="ARBA00022691"/>
    </source>
</evidence>
<organism evidence="8 9">
    <name type="scientific">Microbacterium marinum</name>
    <dbReference type="NCBI Taxonomy" id="421115"/>
    <lineage>
        <taxon>Bacteria</taxon>
        <taxon>Bacillati</taxon>
        <taxon>Actinomycetota</taxon>
        <taxon>Actinomycetes</taxon>
        <taxon>Micrococcales</taxon>
        <taxon>Microbacteriaceae</taxon>
        <taxon>Microbacterium</taxon>
    </lineage>
</organism>
<keyword evidence="5" id="KW-0680">Restriction system</keyword>
<dbReference type="Gene3D" id="3.90.120.10">
    <property type="entry name" value="DNA Methylase, subunit A, domain 2"/>
    <property type="match status" value="1"/>
</dbReference>
<dbReference type="AlphaFoldDB" id="A0A7W7FJA1"/>
<evidence type="ECO:0000256" key="6">
    <source>
        <dbReference type="PROSITE-ProRule" id="PRU01016"/>
    </source>
</evidence>
<evidence type="ECO:0000256" key="2">
    <source>
        <dbReference type="ARBA" id="ARBA00022603"/>
    </source>
</evidence>
<gene>
    <name evidence="8" type="ORF">BKA24_001662</name>
</gene>
<feature type="region of interest" description="Disordered" evidence="7">
    <location>
        <begin position="320"/>
        <end position="368"/>
    </location>
</feature>
<accession>A0A7W7FJA1</accession>
<comment type="similarity">
    <text evidence="6">Belongs to the class I-like SAM-binding methyltransferase superfamily. C5-methyltransferase family.</text>
</comment>
<name>A0A7W7FJA1_9MICO</name>
<sequence>MSVIEQGVVEAERLEVDVVEGWANGVVAHDAAESKGRFADQGVRALDLFAGTGWGVALQARGIREGGVEIMPEAVASRDAAGMETIYRDVWDGLLSDDPITFEHSLQIASPPCQSFSLAGKGAGRAALDDVLRAIDDGAYRDPLELRALGAETDDRTALVLTPLAHVHRDRPTYIAWEQVPPVLPVWEACAAVLEQMGYSVWTGIMRAEQYGVPQTRRRAVLIARADGVAAAMPRPTHSRYYERDPKRLDSDVAPWLSMADVLGFDEFHAEKAMGKGMVERYGERPGRAATEPAFTIRASAGGMEPGGFMLVGNQVPRGRERGDYHSRPSTVPAQTITAQSRSWSLRSNYGTGGNPSKRGERLAEQPAPAITSKADRNKWNGSRKMTADEAATLQSYPDDFPFAGSKVKQFLQIGNAVPPLMAGAIIDELLSPARAVVA</sequence>